<keyword evidence="1" id="KW-1133">Transmembrane helix</keyword>
<organism evidence="2 3">
    <name type="scientific">Salix viminalis</name>
    <name type="common">Common osier</name>
    <name type="synonym">Basket willow</name>
    <dbReference type="NCBI Taxonomy" id="40686"/>
    <lineage>
        <taxon>Eukaryota</taxon>
        <taxon>Viridiplantae</taxon>
        <taxon>Streptophyta</taxon>
        <taxon>Embryophyta</taxon>
        <taxon>Tracheophyta</taxon>
        <taxon>Spermatophyta</taxon>
        <taxon>Magnoliopsida</taxon>
        <taxon>eudicotyledons</taxon>
        <taxon>Gunneridae</taxon>
        <taxon>Pentapetalae</taxon>
        <taxon>rosids</taxon>
        <taxon>fabids</taxon>
        <taxon>Malpighiales</taxon>
        <taxon>Salicaceae</taxon>
        <taxon>Saliceae</taxon>
        <taxon>Salix</taxon>
    </lineage>
</organism>
<comment type="caution">
    <text evidence="2">The sequence shown here is derived from an EMBL/GenBank/DDBJ whole genome shotgun (WGS) entry which is preliminary data.</text>
</comment>
<name>A0A9Q0UJV2_SALVM</name>
<protein>
    <submittedName>
        <fullName evidence="2">Uncharacterized protein</fullName>
    </submittedName>
</protein>
<reference evidence="2" key="1">
    <citation type="submission" date="2022-11" db="EMBL/GenBank/DDBJ databases">
        <authorList>
            <person name="Hyden B.L."/>
            <person name="Feng K."/>
            <person name="Yates T."/>
            <person name="Jawdy S."/>
            <person name="Smart L.B."/>
            <person name="Muchero W."/>
        </authorList>
    </citation>
    <scope>NUCLEOTIDE SEQUENCE</scope>
    <source>
        <tissue evidence="2">Shoot tip</tissue>
    </source>
</reference>
<dbReference type="AlphaFoldDB" id="A0A9Q0UJV2"/>
<dbReference type="EMBL" id="JAPFFL010000004">
    <property type="protein sequence ID" value="KAJ6731275.1"/>
    <property type="molecule type" value="Genomic_DNA"/>
</dbReference>
<keyword evidence="3" id="KW-1185">Reference proteome</keyword>
<feature type="transmembrane region" description="Helical" evidence="1">
    <location>
        <begin position="193"/>
        <end position="218"/>
    </location>
</feature>
<evidence type="ECO:0000313" key="2">
    <source>
        <dbReference type="EMBL" id="KAJ6731275.1"/>
    </source>
</evidence>
<evidence type="ECO:0000256" key="1">
    <source>
        <dbReference type="SAM" id="Phobius"/>
    </source>
</evidence>
<keyword evidence="1" id="KW-0472">Membrane</keyword>
<proteinExistence type="predicted"/>
<feature type="transmembrane region" description="Helical" evidence="1">
    <location>
        <begin position="109"/>
        <end position="129"/>
    </location>
</feature>
<evidence type="ECO:0000313" key="3">
    <source>
        <dbReference type="Proteomes" id="UP001151529"/>
    </source>
</evidence>
<feature type="transmembrane region" description="Helical" evidence="1">
    <location>
        <begin position="136"/>
        <end position="163"/>
    </location>
</feature>
<accession>A0A9Q0UJV2</accession>
<reference evidence="2" key="2">
    <citation type="journal article" date="2023" name="Int. J. Mol. Sci.">
        <title>De Novo Assembly and Annotation of 11 Diverse Shrub Willow (Salix) Genomes Reveals Novel Gene Organization in Sex-Linked Regions.</title>
        <authorList>
            <person name="Hyden B."/>
            <person name="Feng K."/>
            <person name="Yates T.B."/>
            <person name="Jawdy S."/>
            <person name="Cereghino C."/>
            <person name="Smart L.B."/>
            <person name="Muchero W."/>
        </authorList>
    </citation>
    <scope>NUCLEOTIDE SEQUENCE [LARGE SCALE GENOMIC DNA]</scope>
    <source>
        <tissue evidence="2">Shoot tip</tissue>
    </source>
</reference>
<sequence>MKLILAFVPSLVISNGLMICMRVCFRCGIFIKGLWLCFEVFFPSGLGARLVLGARFLVQSGFFIGADGLRFVGLGLAGVCFVFSAQGVWASPGPLGSSLALPDGAVGSVPFGFLLFSPGGLGFGWFAGLGPLLSLVACWAAGSWALILLKIAAAGLGFLSFILDEGWIEFLSSSPGGVGSAWVAELDSLGSMLFGWAAGFWALVLEDCGWSLLLGSLLF</sequence>
<keyword evidence="1" id="KW-0812">Transmembrane</keyword>
<feature type="transmembrane region" description="Helical" evidence="1">
    <location>
        <begin position="36"/>
        <end position="57"/>
    </location>
</feature>
<feature type="transmembrane region" description="Helical" evidence="1">
    <location>
        <begin position="69"/>
        <end position="89"/>
    </location>
</feature>
<dbReference type="Proteomes" id="UP001151529">
    <property type="component" value="Chromosome 2"/>
</dbReference>
<gene>
    <name evidence="2" type="ORF">OIU85_021981</name>
</gene>